<dbReference type="Pfam" id="PF17776">
    <property type="entry name" value="NLRC4_HD2"/>
    <property type="match status" value="1"/>
</dbReference>
<gene>
    <name evidence="10" type="ORF">J4Q44_G00124820</name>
</gene>
<organism evidence="10 11">
    <name type="scientific">Coregonus suidteri</name>
    <dbReference type="NCBI Taxonomy" id="861788"/>
    <lineage>
        <taxon>Eukaryota</taxon>
        <taxon>Metazoa</taxon>
        <taxon>Chordata</taxon>
        <taxon>Craniata</taxon>
        <taxon>Vertebrata</taxon>
        <taxon>Euteleostomi</taxon>
        <taxon>Actinopterygii</taxon>
        <taxon>Neopterygii</taxon>
        <taxon>Teleostei</taxon>
        <taxon>Protacanthopterygii</taxon>
        <taxon>Salmoniformes</taxon>
        <taxon>Salmonidae</taxon>
        <taxon>Coregoninae</taxon>
        <taxon>Coregonus</taxon>
    </lineage>
</organism>
<feature type="domain" description="Pyrin" evidence="8">
    <location>
        <begin position="166"/>
        <end position="253"/>
    </location>
</feature>
<dbReference type="GO" id="GO:0005737">
    <property type="term" value="C:cytoplasm"/>
    <property type="evidence" value="ECO:0007669"/>
    <property type="project" value="UniProtKB-SubCell"/>
</dbReference>
<feature type="domain" description="NACHT" evidence="9">
    <location>
        <begin position="340"/>
        <end position="472"/>
    </location>
</feature>
<evidence type="ECO:0000256" key="1">
    <source>
        <dbReference type="ARBA" id="ARBA00004496"/>
    </source>
</evidence>
<dbReference type="InterPro" id="IPR004020">
    <property type="entry name" value="DAPIN"/>
</dbReference>
<dbReference type="SMART" id="SM01288">
    <property type="entry name" value="FISNA"/>
    <property type="match status" value="1"/>
</dbReference>
<evidence type="ECO:0000259" key="8">
    <source>
        <dbReference type="PROSITE" id="PS50824"/>
    </source>
</evidence>
<accession>A0AAN8M1N9</accession>
<comment type="caution">
    <text evidence="10">The sequence shown here is derived from an EMBL/GenBank/DDBJ whole genome shotgun (WGS) entry which is preliminary data.</text>
</comment>
<dbReference type="InterPro" id="IPR007111">
    <property type="entry name" value="NACHT_NTPase"/>
</dbReference>
<evidence type="ECO:0000256" key="6">
    <source>
        <dbReference type="ARBA" id="ARBA00022840"/>
    </source>
</evidence>
<dbReference type="SUPFAM" id="SSF47986">
    <property type="entry name" value="DEATH domain"/>
    <property type="match status" value="1"/>
</dbReference>
<evidence type="ECO:0000256" key="4">
    <source>
        <dbReference type="ARBA" id="ARBA00022737"/>
    </source>
</evidence>
<dbReference type="Pfam" id="PF02758">
    <property type="entry name" value="PYRIN"/>
    <property type="match status" value="1"/>
</dbReference>
<dbReference type="InterPro" id="IPR029495">
    <property type="entry name" value="NACHT-assoc"/>
</dbReference>
<dbReference type="InterPro" id="IPR011029">
    <property type="entry name" value="DEATH-like_dom_sf"/>
</dbReference>
<feature type="region of interest" description="Disordered" evidence="7">
    <location>
        <begin position="120"/>
        <end position="147"/>
    </location>
</feature>
<dbReference type="Pfam" id="PF17779">
    <property type="entry name" value="WHD_NOD2"/>
    <property type="match status" value="1"/>
</dbReference>
<evidence type="ECO:0000256" key="7">
    <source>
        <dbReference type="SAM" id="MobiDB-lite"/>
    </source>
</evidence>
<comment type="subcellular location">
    <subcellularLocation>
        <location evidence="1">Cytoplasm</location>
    </subcellularLocation>
</comment>
<feature type="region of interest" description="Disordered" evidence="7">
    <location>
        <begin position="1"/>
        <end position="62"/>
    </location>
</feature>
<dbReference type="PROSITE" id="PS50837">
    <property type="entry name" value="NACHT"/>
    <property type="match status" value="1"/>
</dbReference>
<protein>
    <submittedName>
        <fullName evidence="10">Uncharacterized protein</fullName>
    </submittedName>
</protein>
<evidence type="ECO:0000259" key="9">
    <source>
        <dbReference type="PROSITE" id="PS50837"/>
    </source>
</evidence>
<dbReference type="PROSITE" id="PS50824">
    <property type="entry name" value="DAPIN"/>
    <property type="match status" value="1"/>
</dbReference>
<dbReference type="InterPro" id="IPR041075">
    <property type="entry name" value="NOD1/2_WH"/>
</dbReference>
<evidence type="ECO:0000256" key="3">
    <source>
        <dbReference type="ARBA" id="ARBA00022614"/>
    </source>
</evidence>
<sequence>MAGRGSDTMEHDGGETISDVSFPLGEGVSGRGRSSISMSDEGEEAFYVPESRPTLDLGDGPRPMDTTYWHDVERARSPVHSYNSVYSDTQFCQSDELDEETELSATRVQLERTESYSSCYSVDSDDCENRTRKSQSAAPKAESPEVELPLRPELIKNPGEKRHPAMTVDFTFKAIRKTLERLGQDDLRKFKITLWKRYPESFSAPPQGMDMVDLVDRLLECYDLEVALQLTKALLKDMDLKRLADYLTDLCKKNEVRYELRHTLLRKYSSMYEGFAQQGEHKAFDSVFNELYITDRGNAGPNIQHEVRKIDKLSTNRKKEELITCRQIFDPNVIYEKHVSHIVTNGIAGVGKSVAVQKFIMDWAEEREHSHVYFLFPLPFKELNLMLGLKTSLLEIVHTLYPETKVLPTFECDEGKVMFICDGLDEYARRLDFHRTETLCDSTEPATMHVVVTNLIRGNLLPSSLLWIISRPLTSSRLPPEAVHQVLEVRGFTDEQKEEYFRRRFQDPAQANKVIAHLTSCKTLHIMCHLPMFCWVVCGVFQRTFSEKGPDAELPKGLTLMYTHLLLVHLHVRGSRGSASRTPEEERDFLMKLGKLAFTMLEKNQMVIGKDTLKDCGVDVAEAVTKSGLCIEFLIEQFVMYQERIQTFIHPTIQEYLAALYVFLTWRCTGQNVLQQPLKSKFSRMFKDPGLLDMHRSAIERSLQSPDGNLDVFLRFLLGMAQTANQELLQRFLPNMNKCSSVSEETAAIIRKKIKENHHPDRNANLQCCLDELGVGAEARSRSRSNSVKNH</sequence>
<dbReference type="GO" id="GO:0005524">
    <property type="term" value="F:ATP binding"/>
    <property type="evidence" value="ECO:0007669"/>
    <property type="project" value="UniProtKB-KW"/>
</dbReference>
<proteinExistence type="predicted"/>
<evidence type="ECO:0000313" key="10">
    <source>
        <dbReference type="EMBL" id="KAK6317082.1"/>
    </source>
</evidence>
<dbReference type="PANTHER" id="PTHR24106">
    <property type="entry name" value="NACHT, LRR AND CARD DOMAINS-CONTAINING"/>
    <property type="match status" value="1"/>
</dbReference>
<keyword evidence="11" id="KW-1185">Reference proteome</keyword>
<dbReference type="Pfam" id="PF05729">
    <property type="entry name" value="NACHT"/>
    <property type="match status" value="1"/>
</dbReference>
<dbReference type="SMART" id="SM01289">
    <property type="entry name" value="PYRIN"/>
    <property type="match status" value="1"/>
</dbReference>
<reference evidence="10 11" key="1">
    <citation type="submission" date="2021-04" db="EMBL/GenBank/DDBJ databases">
        <authorList>
            <person name="De Guttry C."/>
            <person name="Zahm M."/>
            <person name="Klopp C."/>
            <person name="Cabau C."/>
            <person name="Louis A."/>
            <person name="Berthelot C."/>
            <person name="Parey E."/>
            <person name="Roest Crollius H."/>
            <person name="Montfort J."/>
            <person name="Robinson-Rechavi M."/>
            <person name="Bucao C."/>
            <person name="Bouchez O."/>
            <person name="Gislard M."/>
            <person name="Lluch J."/>
            <person name="Milhes M."/>
            <person name="Lampietro C."/>
            <person name="Lopez Roques C."/>
            <person name="Donnadieu C."/>
            <person name="Braasch I."/>
            <person name="Desvignes T."/>
            <person name="Postlethwait J."/>
            <person name="Bobe J."/>
            <person name="Wedekind C."/>
            <person name="Guiguen Y."/>
        </authorList>
    </citation>
    <scope>NUCLEOTIDE SEQUENCE [LARGE SCALE GENOMIC DNA]</scope>
    <source>
        <strain evidence="10">Cs_M1</strain>
        <tissue evidence="10">Blood</tissue>
    </source>
</reference>
<keyword evidence="4" id="KW-0677">Repeat</keyword>
<dbReference type="AlphaFoldDB" id="A0AAN8M1N9"/>
<evidence type="ECO:0000313" key="11">
    <source>
        <dbReference type="Proteomes" id="UP001356427"/>
    </source>
</evidence>
<keyword evidence="3" id="KW-0433">Leucine-rich repeat</keyword>
<name>A0AAN8M1N9_9TELE</name>
<dbReference type="Pfam" id="PF14484">
    <property type="entry name" value="FISNA"/>
    <property type="match status" value="1"/>
</dbReference>
<dbReference type="Proteomes" id="UP001356427">
    <property type="component" value="Unassembled WGS sequence"/>
</dbReference>
<dbReference type="InterPro" id="IPR041267">
    <property type="entry name" value="NLRP_HD2"/>
</dbReference>
<dbReference type="InterPro" id="IPR027417">
    <property type="entry name" value="P-loop_NTPase"/>
</dbReference>
<evidence type="ECO:0000256" key="5">
    <source>
        <dbReference type="ARBA" id="ARBA00022741"/>
    </source>
</evidence>
<dbReference type="EMBL" id="JAGTTL010000010">
    <property type="protein sequence ID" value="KAK6317082.1"/>
    <property type="molecule type" value="Genomic_DNA"/>
</dbReference>
<dbReference type="Gene3D" id="1.10.533.10">
    <property type="entry name" value="Death Domain, Fas"/>
    <property type="match status" value="1"/>
</dbReference>
<keyword evidence="2" id="KW-0963">Cytoplasm</keyword>
<evidence type="ECO:0000256" key="2">
    <source>
        <dbReference type="ARBA" id="ARBA00022490"/>
    </source>
</evidence>
<dbReference type="Gene3D" id="3.40.50.300">
    <property type="entry name" value="P-loop containing nucleotide triphosphate hydrolases"/>
    <property type="match status" value="1"/>
</dbReference>
<dbReference type="InterPro" id="IPR051261">
    <property type="entry name" value="NLR"/>
</dbReference>
<keyword evidence="6" id="KW-0067">ATP-binding</keyword>
<keyword evidence="5" id="KW-0547">Nucleotide-binding</keyword>